<dbReference type="FunFam" id="1.25.10.10:FF:000014">
    <property type="entry name" value="Cell differentiation protein RCD1"/>
    <property type="match status" value="1"/>
</dbReference>
<dbReference type="SUPFAM" id="SSF81995">
    <property type="entry name" value="beta-sandwich domain of Sec23/24"/>
    <property type="match status" value="1"/>
</dbReference>
<accession>A0A2J5I641</accession>
<dbReference type="OrthoDB" id="1183224at2759"/>
<dbReference type="Gene3D" id="1.25.10.10">
    <property type="entry name" value="Leucine-rich Repeat Variant"/>
    <property type="match status" value="1"/>
</dbReference>
<keyword evidence="4" id="KW-1185">Reference proteome</keyword>
<evidence type="ECO:0000313" key="3">
    <source>
        <dbReference type="EMBL" id="PLN85344.1"/>
    </source>
</evidence>
<dbReference type="Pfam" id="PF04078">
    <property type="entry name" value="Rcd1"/>
    <property type="match status" value="1"/>
</dbReference>
<comment type="similarity">
    <text evidence="1">Belongs to the CNOT9 family.</text>
</comment>
<dbReference type="Proteomes" id="UP000235023">
    <property type="component" value="Unassembled WGS sequence"/>
</dbReference>
<dbReference type="InterPro" id="IPR011989">
    <property type="entry name" value="ARM-like"/>
</dbReference>
<evidence type="ECO:0000256" key="2">
    <source>
        <dbReference type="SAM" id="MobiDB-lite"/>
    </source>
</evidence>
<dbReference type="EMBL" id="KZ559505">
    <property type="protein sequence ID" value="PLN85344.1"/>
    <property type="molecule type" value="Genomic_DNA"/>
</dbReference>
<dbReference type="PANTHER" id="PTHR12262">
    <property type="entry name" value="CCR4-NOT TRANSCRIPTION COMPLEX SUBUNIT 9"/>
    <property type="match status" value="1"/>
</dbReference>
<dbReference type="InterPro" id="IPR007216">
    <property type="entry name" value="CNOT9"/>
</dbReference>
<reference evidence="4" key="1">
    <citation type="submission" date="2017-12" db="EMBL/GenBank/DDBJ databases">
        <authorList>
            <consortium name="DOE Joint Genome Institute"/>
            <person name="Mondo S.J."/>
            <person name="Kjaerbolling I."/>
            <person name="Vesth T.C."/>
            <person name="Frisvad J.C."/>
            <person name="Nybo J.L."/>
            <person name="Theobald S."/>
            <person name="Kuo A."/>
            <person name="Bowyer P."/>
            <person name="Matsuda Y."/>
            <person name="Lyhne E.K."/>
            <person name="Kogle M.E."/>
            <person name="Clum A."/>
            <person name="Lipzen A."/>
            <person name="Salamov A."/>
            <person name="Ngan C.Y."/>
            <person name="Daum C."/>
            <person name="Chiniquy J."/>
            <person name="Barry K."/>
            <person name="LaButti K."/>
            <person name="Haridas S."/>
            <person name="Simmons B.A."/>
            <person name="Magnuson J.K."/>
            <person name="Mortensen U.H."/>
            <person name="Larsen T.O."/>
            <person name="Grigoriev I.V."/>
            <person name="Baker S.E."/>
            <person name="Andersen M.R."/>
            <person name="Nordberg H.P."/>
            <person name="Cantor M.N."/>
            <person name="Hua S.X."/>
        </authorList>
    </citation>
    <scope>NUCLEOTIDE SEQUENCE [LARGE SCALE GENOMIC DNA]</scope>
    <source>
        <strain evidence="4">IBT 19404</strain>
    </source>
</reference>
<feature type="compositionally biased region" description="Low complexity" evidence="2">
    <location>
        <begin position="44"/>
        <end position="57"/>
    </location>
</feature>
<feature type="region of interest" description="Disordered" evidence="2">
    <location>
        <begin position="1"/>
        <end position="57"/>
    </location>
</feature>
<evidence type="ECO:0000256" key="1">
    <source>
        <dbReference type="ARBA" id="ARBA00006385"/>
    </source>
</evidence>
<protein>
    <submittedName>
        <fullName evidence="3">Putative cell differentiation protein</fullName>
    </submittedName>
</protein>
<proteinExistence type="inferred from homology"/>
<dbReference type="GO" id="GO:0006402">
    <property type="term" value="P:mRNA catabolic process"/>
    <property type="evidence" value="ECO:0007669"/>
    <property type="project" value="InterPro"/>
</dbReference>
<feature type="compositionally biased region" description="Basic residues" evidence="2">
    <location>
        <begin position="33"/>
        <end position="43"/>
    </location>
</feature>
<dbReference type="GO" id="GO:0030014">
    <property type="term" value="C:CCR4-NOT complex"/>
    <property type="evidence" value="ECO:0007669"/>
    <property type="project" value="InterPro"/>
</dbReference>
<organism evidence="3 4">
    <name type="scientific">Aspergillus taichungensis</name>
    <dbReference type="NCBI Taxonomy" id="482145"/>
    <lineage>
        <taxon>Eukaryota</taxon>
        <taxon>Fungi</taxon>
        <taxon>Dikarya</taxon>
        <taxon>Ascomycota</taxon>
        <taxon>Pezizomycotina</taxon>
        <taxon>Eurotiomycetes</taxon>
        <taxon>Eurotiomycetidae</taxon>
        <taxon>Eurotiales</taxon>
        <taxon>Aspergillaceae</taxon>
        <taxon>Aspergillus</taxon>
        <taxon>Aspergillus subgen. Circumdati</taxon>
    </lineage>
</organism>
<name>A0A2J5I641_9EURO</name>
<dbReference type="AlphaFoldDB" id="A0A2J5I641"/>
<dbReference type="InterPro" id="IPR016024">
    <property type="entry name" value="ARM-type_fold"/>
</dbReference>
<dbReference type="SUPFAM" id="SSF48371">
    <property type="entry name" value="ARM repeat"/>
    <property type="match status" value="1"/>
</dbReference>
<evidence type="ECO:0000313" key="4">
    <source>
        <dbReference type="Proteomes" id="UP000235023"/>
    </source>
</evidence>
<gene>
    <name evidence="3" type="ORF">BDW42DRAFT_160962</name>
</gene>
<sequence length="394" mass="43454">MLQTQAQHVFSHQHQYPQADPSWLQHQQQQHQQQHHQAQHHPHQAQQQHSSLVAQQHAQVQAAAAAAAAAQQQHYNRIAMVGNAGNPGQGAGAGGIGADGSLPSAVSMVDGGISDENRKVFIWVAELLDPNRREAALMELSKKREQVPELALVIWHSFGVMTALLQEIISVYPLLNPSQLTAAASNRVCNALALLQCVASHNETRTLFLNAHIPLFLYPFLNTTSKSRPFEYLRLTSLGVIGALVKNDSSDVINFLLTTEIIPLCLRIMETGSELSKTVAIFIVQKILLDDIGLAYICATYERFYAVGTVLSNMVTQLVEQQTVRLLKHVVRCFLRLSDNSRAREALRQCLPEPLRDATFSSVLRDDAATKRCLAQLLINLSDNISDGTQGIAM</sequence>
<feature type="compositionally biased region" description="Polar residues" evidence="2">
    <location>
        <begin position="1"/>
        <end position="16"/>
    </location>
</feature>